<evidence type="ECO:0000256" key="5">
    <source>
        <dbReference type="ARBA" id="ARBA00050776"/>
    </source>
</evidence>
<dbReference type="PIRSF" id="PIRSF005572">
    <property type="entry name" value="NifS"/>
    <property type="match status" value="1"/>
</dbReference>
<dbReference type="Gene3D" id="3.40.640.10">
    <property type="entry name" value="Type I PLP-dependent aspartate aminotransferase-like (Major domain)"/>
    <property type="match status" value="1"/>
</dbReference>
<dbReference type="GO" id="GO:0031071">
    <property type="term" value="F:cysteine desulfurase activity"/>
    <property type="evidence" value="ECO:0007669"/>
    <property type="project" value="UniProtKB-EC"/>
</dbReference>
<evidence type="ECO:0000313" key="8">
    <source>
        <dbReference type="Proteomes" id="UP000652847"/>
    </source>
</evidence>
<dbReference type="GO" id="GO:0008483">
    <property type="term" value="F:transaminase activity"/>
    <property type="evidence" value="ECO:0007669"/>
    <property type="project" value="UniProtKB-KW"/>
</dbReference>
<dbReference type="InterPro" id="IPR016454">
    <property type="entry name" value="Cysteine_dSase"/>
</dbReference>
<gene>
    <name evidence="7" type="ORF">H8S54_03135</name>
</gene>
<feature type="domain" description="Aminotransferase class V" evidence="6">
    <location>
        <begin position="2"/>
        <end position="375"/>
    </location>
</feature>
<evidence type="ECO:0000313" key="7">
    <source>
        <dbReference type="EMBL" id="MBC5650144.1"/>
    </source>
</evidence>
<comment type="catalytic activity">
    <reaction evidence="5">
        <text>(sulfur carrier)-H + L-cysteine = (sulfur carrier)-SH + L-alanine</text>
        <dbReference type="Rhea" id="RHEA:43892"/>
        <dbReference type="Rhea" id="RHEA-COMP:14737"/>
        <dbReference type="Rhea" id="RHEA-COMP:14739"/>
        <dbReference type="ChEBI" id="CHEBI:29917"/>
        <dbReference type="ChEBI" id="CHEBI:35235"/>
        <dbReference type="ChEBI" id="CHEBI:57972"/>
        <dbReference type="ChEBI" id="CHEBI:64428"/>
        <dbReference type="EC" id="2.8.1.7"/>
    </reaction>
</comment>
<proteinExistence type="inferred from homology"/>
<dbReference type="PANTHER" id="PTHR43586">
    <property type="entry name" value="CYSTEINE DESULFURASE"/>
    <property type="match status" value="1"/>
</dbReference>
<keyword evidence="7" id="KW-0808">Transferase</keyword>
<dbReference type="Proteomes" id="UP000652847">
    <property type="component" value="Unassembled WGS sequence"/>
</dbReference>
<reference evidence="7 8" key="1">
    <citation type="submission" date="2020-08" db="EMBL/GenBank/DDBJ databases">
        <title>Genome public.</title>
        <authorList>
            <person name="Liu C."/>
            <person name="Sun Q."/>
        </authorList>
    </citation>
    <scope>NUCLEOTIDE SEQUENCE [LARGE SCALE GENOMIC DNA]</scope>
    <source>
        <strain evidence="7 8">BX17</strain>
    </source>
</reference>
<dbReference type="EC" id="2.8.1.7" evidence="3"/>
<dbReference type="RefSeq" id="WP_186900892.1">
    <property type="nucleotide sequence ID" value="NZ_JACOOT010000008.1"/>
</dbReference>
<keyword evidence="4" id="KW-0663">Pyridoxal phosphate</keyword>
<accession>A0A8I0AGV9</accession>
<evidence type="ECO:0000256" key="4">
    <source>
        <dbReference type="ARBA" id="ARBA00022898"/>
    </source>
</evidence>
<dbReference type="InterPro" id="IPR000192">
    <property type="entry name" value="Aminotrans_V_dom"/>
</dbReference>
<keyword evidence="8" id="KW-1185">Reference proteome</keyword>
<evidence type="ECO:0000256" key="2">
    <source>
        <dbReference type="ARBA" id="ARBA00010447"/>
    </source>
</evidence>
<comment type="similarity">
    <text evidence="2">Belongs to the class-V pyridoxal-phosphate-dependent aminotransferase family. Csd subfamily.</text>
</comment>
<dbReference type="AlphaFoldDB" id="A0A8I0AGV9"/>
<organism evidence="7 8">
    <name type="scientific">Blautia segnis</name>
    <dbReference type="NCBI Taxonomy" id="2763030"/>
    <lineage>
        <taxon>Bacteria</taxon>
        <taxon>Bacillati</taxon>
        <taxon>Bacillota</taxon>
        <taxon>Clostridia</taxon>
        <taxon>Lachnospirales</taxon>
        <taxon>Lachnospiraceae</taxon>
        <taxon>Blautia</taxon>
    </lineage>
</organism>
<dbReference type="Pfam" id="PF00266">
    <property type="entry name" value="Aminotran_5"/>
    <property type="match status" value="1"/>
</dbReference>
<dbReference type="SUPFAM" id="SSF53383">
    <property type="entry name" value="PLP-dependent transferases"/>
    <property type="match status" value="1"/>
</dbReference>
<dbReference type="InterPro" id="IPR015421">
    <property type="entry name" value="PyrdxlP-dep_Trfase_major"/>
</dbReference>
<dbReference type="Gene3D" id="3.90.1150.10">
    <property type="entry name" value="Aspartate Aminotransferase, domain 1"/>
    <property type="match status" value="1"/>
</dbReference>
<keyword evidence="7" id="KW-0032">Aminotransferase</keyword>
<comment type="caution">
    <text evidence="7">The sequence shown here is derived from an EMBL/GenBank/DDBJ whole genome shotgun (WGS) entry which is preliminary data.</text>
</comment>
<sequence>MIYLNNGATSWPKPSCVYEAVQACLTGTPASQFRGGSDILKKDAEELCREKLGKLLNISDYHRIFFTSGATESMNTLLCGLNFGEEGQAVLATQTEHNSVLRPLMNQSVKNTHPVWIVPCGNDGAITEQALENTLKKATEITGKKPSALIINHCSNVTGYIQDMKMAADFARKNNLLLITDISQSAGCIPVDVDGWNADAVVFTGHKSLLGIQGTGGFYIREGISLKPLKYGGTGRNSQQLIYENGDYEYEVGTQNIPGITGLLAGTEYILQTGLDWIQKKEEMLMDLLYEGLKKIDGIQIYGSPKGRRGPVLSMNFDGLKASDAAYILESGYGITVRAGLHCSPLIHQAMGTENGGTVRVSISWFTGEKDIQAFLTAAGQIAASLKR</sequence>
<evidence type="ECO:0000259" key="6">
    <source>
        <dbReference type="Pfam" id="PF00266"/>
    </source>
</evidence>
<evidence type="ECO:0000256" key="3">
    <source>
        <dbReference type="ARBA" id="ARBA00012239"/>
    </source>
</evidence>
<evidence type="ECO:0000256" key="1">
    <source>
        <dbReference type="ARBA" id="ARBA00001933"/>
    </source>
</evidence>
<dbReference type="PANTHER" id="PTHR43586:SF4">
    <property type="entry name" value="ISOPENICILLIN N EPIMERASE"/>
    <property type="match status" value="1"/>
</dbReference>
<dbReference type="InterPro" id="IPR015424">
    <property type="entry name" value="PyrdxlP-dep_Trfase"/>
</dbReference>
<name>A0A8I0AGV9_9FIRM</name>
<comment type="cofactor">
    <cofactor evidence="1">
        <name>pyridoxal 5'-phosphate</name>
        <dbReference type="ChEBI" id="CHEBI:597326"/>
    </cofactor>
</comment>
<protein>
    <recommendedName>
        <fullName evidence="3">cysteine desulfurase</fullName>
        <ecNumber evidence="3">2.8.1.7</ecNumber>
    </recommendedName>
</protein>
<dbReference type="EMBL" id="JACOOT010000008">
    <property type="protein sequence ID" value="MBC5650144.1"/>
    <property type="molecule type" value="Genomic_DNA"/>
</dbReference>
<dbReference type="InterPro" id="IPR015422">
    <property type="entry name" value="PyrdxlP-dep_Trfase_small"/>
</dbReference>